<feature type="region of interest" description="Disordered" evidence="2">
    <location>
        <begin position="135"/>
        <end position="184"/>
    </location>
</feature>
<evidence type="ECO:0000256" key="1">
    <source>
        <dbReference type="ARBA" id="ARBA00022527"/>
    </source>
</evidence>
<evidence type="ECO:0000256" key="2">
    <source>
        <dbReference type="SAM" id="MobiDB-lite"/>
    </source>
</evidence>
<proteinExistence type="predicted"/>
<dbReference type="EMBL" id="JBHTBH010000001">
    <property type="protein sequence ID" value="MFC7326139.1"/>
    <property type="molecule type" value="Genomic_DNA"/>
</dbReference>
<dbReference type="PANTHER" id="PTHR35526:SF3">
    <property type="entry name" value="ANTI-SIGMA-F FACTOR RSBW"/>
    <property type="match status" value="1"/>
</dbReference>
<feature type="domain" description="Histidine kinase/HSP90-like ATPase" evidence="3">
    <location>
        <begin position="13"/>
        <end position="131"/>
    </location>
</feature>
<name>A0ABW2K9W0_9ACTN</name>
<gene>
    <name evidence="4" type="ORF">ACFQRF_00165</name>
</gene>
<dbReference type="Proteomes" id="UP001596540">
    <property type="component" value="Unassembled WGS sequence"/>
</dbReference>
<feature type="compositionally biased region" description="Low complexity" evidence="2">
    <location>
        <begin position="143"/>
        <end position="154"/>
    </location>
</feature>
<dbReference type="PANTHER" id="PTHR35526">
    <property type="entry name" value="ANTI-SIGMA-F FACTOR RSBW-RELATED"/>
    <property type="match status" value="1"/>
</dbReference>
<dbReference type="CDD" id="cd16936">
    <property type="entry name" value="HATPase_RsbW-like"/>
    <property type="match status" value="1"/>
</dbReference>
<keyword evidence="5" id="KW-1185">Reference proteome</keyword>
<organism evidence="4 5">
    <name type="scientific">Marinactinospora rubrisoli</name>
    <dbReference type="NCBI Taxonomy" id="2715399"/>
    <lineage>
        <taxon>Bacteria</taxon>
        <taxon>Bacillati</taxon>
        <taxon>Actinomycetota</taxon>
        <taxon>Actinomycetes</taxon>
        <taxon>Streptosporangiales</taxon>
        <taxon>Nocardiopsidaceae</taxon>
        <taxon>Marinactinospora</taxon>
    </lineage>
</organism>
<evidence type="ECO:0000313" key="4">
    <source>
        <dbReference type="EMBL" id="MFC7326139.1"/>
    </source>
</evidence>
<keyword evidence="4" id="KW-0067">ATP-binding</keyword>
<sequence>MDVSRAVLLPHVPSSVTAARQRLCADLRARGVRGSVVEDAALIVSELLSNALRHAAPLPPPFPPETVQVSWQLVLDGGWVEISVCDGGAETLPRVAYPSAAAQGGRGLGIVQRLAAKWGTEVDDTTTTVWAVVELPSGPPPEAHGGAEPGAARRPGGGVRDGASGGRPNGRHPGGCAWPERSRA</sequence>
<protein>
    <submittedName>
        <fullName evidence="4">ATP-binding protein</fullName>
    </submittedName>
</protein>
<accession>A0ABW2K9W0</accession>
<feature type="compositionally biased region" description="Gly residues" evidence="2">
    <location>
        <begin position="155"/>
        <end position="168"/>
    </location>
</feature>
<dbReference type="Pfam" id="PF13581">
    <property type="entry name" value="HATPase_c_2"/>
    <property type="match status" value="1"/>
</dbReference>
<keyword evidence="1" id="KW-0808">Transferase</keyword>
<evidence type="ECO:0000313" key="5">
    <source>
        <dbReference type="Proteomes" id="UP001596540"/>
    </source>
</evidence>
<evidence type="ECO:0000259" key="3">
    <source>
        <dbReference type="Pfam" id="PF13581"/>
    </source>
</evidence>
<dbReference type="InterPro" id="IPR050267">
    <property type="entry name" value="Anti-sigma-factor_SerPK"/>
</dbReference>
<comment type="caution">
    <text evidence="4">The sequence shown here is derived from an EMBL/GenBank/DDBJ whole genome shotgun (WGS) entry which is preliminary data.</text>
</comment>
<dbReference type="InterPro" id="IPR036890">
    <property type="entry name" value="HATPase_C_sf"/>
</dbReference>
<keyword evidence="1" id="KW-0723">Serine/threonine-protein kinase</keyword>
<dbReference type="SUPFAM" id="SSF55874">
    <property type="entry name" value="ATPase domain of HSP90 chaperone/DNA topoisomerase II/histidine kinase"/>
    <property type="match status" value="1"/>
</dbReference>
<keyword evidence="4" id="KW-0547">Nucleotide-binding</keyword>
<dbReference type="RefSeq" id="WP_379867923.1">
    <property type="nucleotide sequence ID" value="NZ_JBHTBH010000001.1"/>
</dbReference>
<dbReference type="InterPro" id="IPR003594">
    <property type="entry name" value="HATPase_dom"/>
</dbReference>
<keyword evidence="1" id="KW-0418">Kinase</keyword>
<dbReference type="Gene3D" id="3.30.565.10">
    <property type="entry name" value="Histidine kinase-like ATPase, C-terminal domain"/>
    <property type="match status" value="1"/>
</dbReference>
<reference evidence="5" key="1">
    <citation type="journal article" date="2019" name="Int. J. Syst. Evol. Microbiol.">
        <title>The Global Catalogue of Microorganisms (GCM) 10K type strain sequencing project: providing services to taxonomists for standard genome sequencing and annotation.</title>
        <authorList>
            <consortium name="The Broad Institute Genomics Platform"/>
            <consortium name="The Broad Institute Genome Sequencing Center for Infectious Disease"/>
            <person name="Wu L."/>
            <person name="Ma J."/>
        </authorList>
    </citation>
    <scope>NUCLEOTIDE SEQUENCE [LARGE SCALE GENOMIC DNA]</scope>
    <source>
        <strain evidence="5">CGMCC 4.7382</strain>
    </source>
</reference>
<dbReference type="GO" id="GO:0005524">
    <property type="term" value="F:ATP binding"/>
    <property type="evidence" value="ECO:0007669"/>
    <property type="project" value="UniProtKB-KW"/>
</dbReference>